<dbReference type="RefSeq" id="WP_310897089.1">
    <property type="nucleotide sequence ID" value="NZ_JAMQOM010000005.1"/>
</dbReference>
<dbReference type="Gene3D" id="3.90.1300.10">
    <property type="entry name" value="Amidase signature (AS) domain"/>
    <property type="match status" value="1"/>
</dbReference>
<dbReference type="InterPro" id="IPR036928">
    <property type="entry name" value="AS_sf"/>
</dbReference>
<sequence length="429" mass="46330">MIHKNHLAKTVAKLQNKSLSVEEYLDELRTRTESIEPEIESLLPESDRWSRLTSDSEQLASTPYSAQKPLYGIPVGVKDIIHASGFQTKANSSLPPEQLTGPEATVVRQLKSAGALVFGKTVTTEFAYSEPGPTKNPHNTNHTPGGSSSGSAAAVAAGLCPLALGTQTIGSIIRPASFCGVVGFKPSYGRVSAEGVIPLSQSVDHVGFFTQDVAGAEIAASVLCAGWQTIPEGMDRPTIGIPDGPYLQQASSDGLDRFHTHCRRLEQAGYDVEKVPVLPDIETINKYHERLIAAEAAMVHHEWYQEHGEKYGAQTAELIEEGYGVPTREIAIGRNSRMETRTHLTDVMEDHDIDIWIAPGACGPAPEGIDSTGDPIMNLPWTHAGLPTIAIPTDDTINGLPIGVQCVTHFNADEHLLNWAREIVRTLQA</sequence>
<proteinExistence type="predicted"/>
<protein>
    <submittedName>
        <fullName evidence="3">Amidase</fullName>
    </submittedName>
</protein>
<dbReference type="SUPFAM" id="SSF75304">
    <property type="entry name" value="Amidase signature (AS) enzymes"/>
    <property type="match status" value="1"/>
</dbReference>
<comment type="caution">
    <text evidence="3">The sequence shown here is derived from an EMBL/GenBank/DDBJ whole genome shotgun (WGS) entry which is preliminary data.</text>
</comment>
<dbReference type="Proteomes" id="UP001253439">
    <property type="component" value="Unassembled WGS sequence"/>
</dbReference>
<gene>
    <name evidence="3" type="ORF">NDI54_14090</name>
</gene>
<keyword evidence="4" id="KW-1185">Reference proteome</keyword>
<dbReference type="InterPro" id="IPR000120">
    <property type="entry name" value="Amidase"/>
</dbReference>
<dbReference type="PANTHER" id="PTHR11895">
    <property type="entry name" value="TRANSAMIDASE"/>
    <property type="match status" value="1"/>
</dbReference>
<feature type="domain" description="Amidase" evidence="2">
    <location>
        <begin position="29"/>
        <end position="417"/>
    </location>
</feature>
<feature type="region of interest" description="Disordered" evidence="1">
    <location>
        <begin position="128"/>
        <end position="149"/>
    </location>
</feature>
<evidence type="ECO:0000259" key="2">
    <source>
        <dbReference type="Pfam" id="PF01425"/>
    </source>
</evidence>
<evidence type="ECO:0000313" key="4">
    <source>
        <dbReference type="Proteomes" id="UP001253439"/>
    </source>
</evidence>
<accession>A0AAE4JHE6</accession>
<evidence type="ECO:0000256" key="1">
    <source>
        <dbReference type="SAM" id="MobiDB-lite"/>
    </source>
</evidence>
<dbReference type="PANTHER" id="PTHR11895:SF67">
    <property type="entry name" value="AMIDASE DOMAIN-CONTAINING PROTEIN"/>
    <property type="match status" value="1"/>
</dbReference>
<organism evidence="3 4">
    <name type="scientific">Haloarcula terrestris</name>
    <dbReference type="NCBI Taxonomy" id="2950533"/>
    <lineage>
        <taxon>Archaea</taxon>
        <taxon>Methanobacteriati</taxon>
        <taxon>Methanobacteriota</taxon>
        <taxon>Stenosarchaea group</taxon>
        <taxon>Halobacteria</taxon>
        <taxon>Halobacteriales</taxon>
        <taxon>Haloarculaceae</taxon>
        <taxon>Haloarcula</taxon>
    </lineage>
</organism>
<evidence type="ECO:0000313" key="3">
    <source>
        <dbReference type="EMBL" id="MDS0222472.1"/>
    </source>
</evidence>
<dbReference type="AlphaFoldDB" id="A0AAE4JHE6"/>
<dbReference type="Pfam" id="PF01425">
    <property type="entry name" value="Amidase"/>
    <property type="match status" value="1"/>
</dbReference>
<reference evidence="3 4" key="1">
    <citation type="submission" date="2022-06" db="EMBL/GenBank/DDBJ databases">
        <title>Haloarcula sp. a new haloarchaeum isolate from saline soil.</title>
        <authorList>
            <person name="Strakova D."/>
            <person name="Galisteo C."/>
            <person name="Sanchez-Porro C."/>
            <person name="Ventosa A."/>
        </authorList>
    </citation>
    <scope>NUCLEOTIDE SEQUENCE [LARGE SCALE GENOMIC DNA]</scope>
    <source>
        <strain evidence="3 4">S1AR25-5A</strain>
    </source>
</reference>
<dbReference type="EMBL" id="JAMQOM010000005">
    <property type="protein sequence ID" value="MDS0222472.1"/>
    <property type="molecule type" value="Genomic_DNA"/>
</dbReference>
<dbReference type="GO" id="GO:0003824">
    <property type="term" value="F:catalytic activity"/>
    <property type="evidence" value="ECO:0007669"/>
    <property type="project" value="InterPro"/>
</dbReference>
<dbReference type="InterPro" id="IPR023631">
    <property type="entry name" value="Amidase_dom"/>
</dbReference>
<name>A0AAE4JHE6_9EURY</name>